<keyword evidence="2" id="KW-1185">Reference proteome</keyword>
<dbReference type="Proteomes" id="UP000724874">
    <property type="component" value="Unassembled WGS sequence"/>
</dbReference>
<evidence type="ECO:0000313" key="1">
    <source>
        <dbReference type="EMBL" id="KAF8911571.1"/>
    </source>
</evidence>
<reference evidence="1" key="1">
    <citation type="submission" date="2020-11" db="EMBL/GenBank/DDBJ databases">
        <authorList>
            <consortium name="DOE Joint Genome Institute"/>
            <person name="Ahrendt S."/>
            <person name="Riley R."/>
            <person name="Andreopoulos W."/>
            <person name="LaButti K."/>
            <person name="Pangilinan J."/>
            <person name="Ruiz-duenas F.J."/>
            <person name="Barrasa J.M."/>
            <person name="Sanchez-Garcia M."/>
            <person name="Camarero S."/>
            <person name="Miyauchi S."/>
            <person name="Serrano A."/>
            <person name="Linde D."/>
            <person name="Babiker R."/>
            <person name="Drula E."/>
            <person name="Ayuso-Fernandez I."/>
            <person name="Pacheco R."/>
            <person name="Padilla G."/>
            <person name="Ferreira P."/>
            <person name="Barriuso J."/>
            <person name="Kellner H."/>
            <person name="Castanera R."/>
            <person name="Alfaro M."/>
            <person name="Ramirez L."/>
            <person name="Pisabarro A.G."/>
            <person name="Kuo A."/>
            <person name="Tritt A."/>
            <person name="Lipzen A."/>
            <person name="He G."/>
            <person name="Yan M."/>
            <person name="Ng V."/>
            <person name="Cullen D."/>
            <person name="Martin F."/>
            <person name="Rosso M.-N."/>
            <person name="Henrissat B."/>
            <person name="Hibbett D."/>
            <person name="Martinez A.T."/>
            <person name="Grigoriev I.V."/>
        </authorList>
    </citation>
    <scope>NUCLEOTIDE SEQUENCE</scope>
    <source>
        <strain evidence="1">AH 44721</strain>
    </source>
</reference>
<name>A0A9P5P232_GYMJU</name>
<dbReference type="EMBL" id="JADNYJ010000004">
    <property type="protein sequence ID" value="KAF8911571.1"/>
    <property type="molecule type" value="Genomic_DNA"/>
</dbReference>
<proteinExistence type="predicted"/>
<sequence>MKNRKRTQKPYKVKAVREGMVRRNSKTTEAPCSTSCLLTVTPTGGSQEQKRGINIEVERGAEERSCASCYDRLS</sequence>
<evidence type="ECO:0000313" key="2">
    <source>
        <dbReference type="Proteomes" id="UP000724874"/>
    </source>
</evidence>
<dbReference type="AlphaFoldDB" id="A0A9P5P232"/>
<gene>
    <name evidence="1" type="ORF">CPB84DRAFT_1762258</name>
</gene>
<comment type="caution">
    <text evidence="1">The sequence shown here is derived from an EMBL/GenBank/DDBJ whole genome shotgun (WGS) entry which is preliminary data.</text>
</comment>
<organism evidence="1 2">
    <name type="scientific">Gymnopilus junonius</name>
    <name type="common">Spectacular rustgill mushroom</name>
    <name type="synonym">Gymnopilus spectabilis subsp. junonius</name>
    <dbReference type="NCBI Taxonomy" id="109634"/>
    <lineage>
        <taxon>Eukaryota</taxon>
        <taxon>Fungi</taxon>
        <taxon>Dikarya</taxon>
        <taxon>Basidiomycota</taxon>
        <taxon>Agaricomycotina</taxon>
        <taxon>Agaricomycetes</taxon>
        <taxon>Agaricomycetidae</taxon>
        <taxon>Agaricales</taxon>
        <taxon>Agaricineae</taxon>
        <taxon>Hymenogastraceae</taxon>
        <taxon>Gymnopilus</taxon>
    </lineage>
</organism>
<protein>
    <submittedName>
        <fullName evidence="1">Uncharacterized protein</fullName>
    </submittedName>
</protein>
<accession>A0A9P5P232</accession>